<comment type="caution">
    <text evidence="1">The sequence shown here is derived from an EMBL/GenBank/DDBJ whole genome shotgun (WGS) entry which is preliminary data.</text>
</comment>
<proteinExistence type="predicted"/>
<dbReference type="AlphaFoldDB" id="A0A0F9NGN1"/>
<reference evidence="1" key="1">
    <citation type="journal article" date="2015" name="Nature">
        <title>Complex archaea that bridge the gap between prokaryotes and eukaryotes.</title>
        <authorList>
            <person name="Spang A."/>
            <person name="Saw J.H."/>
            <person name="Jorgensen S.L."/>
            <person name="Zaremba-Niedzwiedzka K."/>
            <person name="Martijn J."/>
            <person name="Lind A.E."/>
            <person name="van Eijk R."/>
            <person name="Schleper C."/>
            <person name="Guy L."/>
            <person name="Ettema T.J."/>
        </authorList>
    </citation>
    <scope>NUCLEOTIDE SEQUENCE</scope>
</reference>
<protein>
    <submittedName>
        <fullName evidence="1">Uncharacterized protein</fullName>
    </submittedName>
</protein>
<evidence type="ECO:0000313" key="1">
    <source>
        <dbReference type="EMBL" id="KKM80577.1"/>
    </source>
</evidence>
<organism evidence="1">
    <name type="scientific">marine sediment metagenome</name>
    <dbReference type="NCBI Taxonomy" id="412755"/>
    <lineage>
        <taxon>unclassified sequences</taxon>
        <taxon>metagenomes</taxon>
        <taxon>ecological metagenomes</taxon>
    </lineage>
</organism>
<gene>
    <name evidence="1" type="ORF">LCGC14_1338520</name>
</gene>
<sequence length="67" mass="7721">MTITTKKIILNNEDDVQWFINNFPNGSFSWLFTMLLNKFREACEEGKTPADLALVGARELRKELDGE</sequence>
<name>A0A0F9NGN1_9ZZZZ</name>
<accession>A0A0F9NGN1</accession>
<dbReference type="EMBL" id="LAZR01008159">
    <property type="protein sequence ID" value="KKM80577.1"/>
    <property type="molecule type" value="Genomic_DNA"/>
</dbReference>